<accession>A0A1E1LYG2</accession>
<evidence type="ECO:0000313" key="2">
    <source>
        <dbReference type="EMBL" id="CZT41889.1"/>
    </source>
</evidence>
<gene>
    <name evidence="2" type="ORF">RSE6_01695</name>
</gene>
<reference evidence="3" key="1">
    <citation type="submission" date="2016-03" db="EMBL/GenBank/DDBJ databases">
        <authorList>
            <person name="Guldener U."/>
        </authorList>
    </citation>
    <scope>NUCLEOTIDE SEQUENCE [LARGE SCALE GENOMIC DNA]</scope>
</reference>
<organism evidence="2 3">
    <name type="scientific">Rhynchosporium secalis</name>
    <name type="common">Barley scald fungus</name>
    <dbReference type="NCBI Taxonomy" id="38038"/>
    <lineage>
        <taxon>Eukaryota</taxon>
        <taxon>Fungi</taxon>
        <taxon>Dikarya</taxon>
        <taxon>Ascomycota</taxon>
        <taxon>Pezizomycotina</taxon>
        <taxon>Leotiomycetes</taxon>
        <taxon>Helotiales</taxon>
        <taxon>Ploettnerulaceae</taxon>
        <taxon>Rhynchosporium</taxon>
    </lineage>
</organism>
<proteinExistence type="predicted"/>
<dbReference type="Proteomes" id="UP000177625">
    <property type="component" value="Unassembled WGS sequence"/>
</dbReference>
<feature type="region of interest" description="Disordered" evidence="1">
    <location>
        <begin position="74"/>
        <end position="125"/>
    </location>
</feature>
<evidence type="ECO:0000256" key="1">
    <source>
        <dbReference type="SAM" id="MobiDB-lite"/>
    </source>
</evidence>
<name>A0A1E1LYG2_RHYSE</name>
<dbReference type="AlphaFoldDB" id="A0A1E1LYG2"/>
<protein>
    <submittedName>
        <fullName evidence="2">Uncharacterized protein</fullName>
    </submittedName>
</protein>
<sequence>MSTPMALLLPTLPPININDVYYHMMIVHPNPVPLPTNPITWEHRAWERKCDRAEDKRHQIYARVLAEVQERIKGRLVEEREEGGSRGGVRREEGGGVKGEETGKGTGEEREGEREGELGRRARRE</sequence>
<keyword evidence="3" id="KW-1185">Reference proteome</keyword>
<dbReference type="EMBL" id="FJVC01000058">
    <property type="protein sequence ID" value="CZT41889.1"/>
    <property type="molecule type" value="Genomic_DNA"/>
</dbReference>
<evidence type="ECO:0000313" key="3">
    <source>
        <dbReference type="Proteomes" id="UP000177625"/>
    </source>
</evidence>